<dbReference type="RefSeq" id="WP_047762955.1">
    <property type="nucleotide sequence ID" value="NZ_LAQL01000003.1"/>
</dbReference>
<dbReference type="AlphaFoldDB" id="A0A0H2MY30"/>
<organism evidence="1 2">
    <name type="scientific">Kiloniella spongiae</name>
    <dbReference type="NCBI Taxonomy" id="1489064"/>
    <lineage>
        <taxon>Bacteria</taxon>
        <taxon>Pseudomonadati</taxon>
        <taxon>Pseudomonadota</taxon>
        <taxon>Alphaproteobacteria</taxon>
        <taxon>Rhodospirillales</taxon>
        <taxon>Kiloniellaceae</taxon>
        <taxon>Kiloniella</taxon>
    </lineage>
</organism>
<dbReference type="Proteomes" id="UP000035444">
    <property type="component" value="Unassembled WGS sequence"/>
</dbReference>
<name>A0A0H2MY30_9PROT</name>
<keyword evidence="2" id="KW-1185">Reference proteome</keyword>
<evidence type="ECO:0000313" key="2">
    <source>
        <dbReference type="Proteomes" id="UP000035444"/>
    </source>
</evidence>
<reference evidence="1 2" key="1">
    <citation type="submission" date="2015-03" db="EMBL/GenBank/DDBJ databases">
        <title>Genome Sequence of Kiloniella spongiae MEBiC09566, isolated from a marine sponge.</title>
        <authorList>
            <person name="Shao Z."/>
            <person name="Wang L."/>
            <person name="Li X."/>
        </authorList>
    </citation>
    <scope>NUCLEOTIDE SEQUENCE [LARGE SCALE GENOMIC DNA]</scope>
    <source>
        <strain evidence="1 2">MEBiC09566</strain>
    </source>
</reference>
<proteinExistence type="predicted"/>
<accession>A0A0H2MY30</accession>
<gene>
    <name evidence="1" type="ORF">WH96_04565</name>
</gene>
<dbReference type="EMBL" id="LAQL01000003">
    <property type="protein sequence ID" value="KLN61620.1"/>
    <property type="molecule type" value="Genomic_DNA"/>
</dbReference>
<sequence>MTGDNKPTPQLVPEQDSLKPRDLSDFCQKWNDLKIHASDKQLEAAKLSPESREVISWLTVLADKVCHTEDF</sequence>
<dbReference type="OrthoDB" id="8480178at2"/>
<protein>
    <submittedName>
        <fullName evidence="1">Uncharacterized protein</fullName>
    </submittedName>
</protein>
<comment type="caution">
    <text evidence="1">The sequence shown here is derived from an EMBL/GenBank/DDBJ whole genome shotgun (WGS) entry which is preliminary data.</text>
</comment>
<evidence type="ECO:0000313" key="1">
    <source>
        <dbReference type="EMBL" id="KLN61620.1"/>
    </source>
</evidence>